<protein>
    <submittedName>
        <fullName evidence="2">Uncharacterized protein</fullName>
    </submittedName>
</protein>
<evidence type="ECO:0000313" key="2">
    <source>
        <dbReference type="EMBL" id="SEA93745.1"/>
    </source>
</evidence>
<dbReference type="EMBL" id="FNRP01000019">
    <property type="protein sequence ID" value="SEA93745.1"/>
    <property type="molecule type" value="Genomic_DNA"/>
</dbReference>
<dbReference type="EMBL" id="FNRP01000014">
    <property type="protein sequence ID" value="SEA82735.1"/>
    <property type="molecule type" value="Genomic_DNA"/>
</dbReference>
<evidence type="ECO:0000313" key="3">
    <source>
        <dbReference type="Proteomes" id="UP000183040"/>
    </source>
</evidence>
<proteinExistence type="predicted"/>
<gene>
    <name evidence="1" type="ORF">SAMN04487924_11498</name>
    <name evidence="2" type="ORF">SAMN04487924_1191</name>
</gene>
<name>A0A1H4F8Q7_9BACE</name>
<evidence type="ECO:0000313" key="1">
    <source>
        <dbReference type="EMBL" id="SEA82735.1"/>
    </source>
</evidence>
<dbReference type="Proteomes" id="UP000183040">
    <property type="component" value="Unassembled WGS sequence"/>
</dbReference>
<organism evidence="2 3">
    <name type="scientific">Bacteroides xylanisolvens</name>
    <dbReference type="NCBI Taxonomy" id="371601"/>
    <lineage>
        <taxon>Bacteria</taxon>
        <taxon>Pseudomonadati</taxon>
        <taxon>Bacteroidota</taxon>
        <taxon>Bacteroidia</taxon>
        <taxon>Bacteroidales</taxon>
        <taxon>Bacteroidaceae</taxon>
        <taxon>Bacteroides</taxon>
    </lineage>
</organism>
<feature type="non-terminal residue" evidence="2">
    <location>
        <position position="40"/>
    </location>
</feature>
<sequence>MCSVLVFSSESDKLRSLFSESNHFDSVLFIFDGGRRYKVS</sequence>
<accession>A0A1H4F8Q7</accession>
<dbReference type="AlphaFoldDB" id="A0A1H4F8Q7"/>
<reference evidence="2 3" key="1">
    <citation type="submission" date="2016-10" db="EMBL/GenBank/DDBJ databases">
        <authorList>
            <person name="de Groot N.N."/>
        </authorList>
    </citation>
    <scope>NUCLEOTIDE SEQUENCE [LARGE SCALE GENOMIC DNA]</scope>
    <source>
        <strain evidence="2 3">NLAE-zl-G339</strain>
    </source>
</reference>